<feature type="compositionally biased region" description="Acidic residues" evidence="1">
    <location>
        <begin position="220"/>
        <end position="237"/>
    </location>
</feature>
<sequence length="263" mass="28286">MSQNTDRAAPTTAPTTVCCSLFALAQRTFATTALTTAALAQTVRGTLAAPAPAPAPSSSAAPSAPSAPSAPIDEDDDWHLVTAEDFARPAPSGPPDTEEALARKWKAVEKRLNAAIRAGDAAGERVARAAMSGVSSRMARLERERVERERQAGRLWEFEGKKAEVGKGKEAEVGKGKEGEEKEGEEKGGGSEFRKRVLRGMRVRVFKKQDGGGGEKGEGEDSENSFYRDDEDEEESAEVALSKHEEDDTKDDDEPVLWEDAVR</sequence>
<feature type="compositionally biased region" description="Low complexity" evidence="1">
    <location>
        <begin position="56"/>
        <end position="71"/>
    </location>
</feature>
<keyword evidence="3" id="KW-1185">Reference proteome</keyword>
<evidence type="ECO:0000313" key="3">
    <source>
        <dbReference type="Proteomes" id="UP001172155"/>
    </source>
</evidence>
<evidence type="ECO:0000256" key="1">
    <source>
        <dbReference type="SAM" id="MobiDB-lite"/>
    </source>
</evidence>
<name>A0AA40EWZ0_9PEZI</name>
<accession>A0AA40EWZ0</accession>
<organism evidence="2 3">
    <name type="scientific">Schizothecium vesticola</name>
    <dbReference type="NCBI Taxonomy" id="314040"/>
    <lineage>
        <taxon>Eukaryota</taxon>
        <taxon>Fungi</taxon>
        <taxon>Dikarya</taxon>
        <taxon>Ascomycota</taxon>
        <taxon>Pezizomycotina</taxon>
        <taxon>Sordariomycetes</taxon>
        <taxon>Sordariomycetidae</taxon>
        <taxon>Sordariales</taxon>
        <taxon>Schizotheciaceae</taxon>
        <taxon>Schizothecium</taxon>
    </lineage>
</organism>
<feature type="compositionally biased region" description="Basic and acidic residues" evidence="1">
    <location>
        <begin position="207"/>
        <end position="219"/>
    </location>
</feature>
<dbReference type="AlphaFoldDB" id="A0AA40EWZ0"/>
<comment type="caution">
    <text evidence="2">The sequence shown here is derived from an EMBL/GenBank/DDBJ whole genome shotgun (WGS) entry which is preliminary data.</text>
</comment>
<evidence type="ECO:0000313" key="2">
    <source>
        <dbReference type="EMBL" id="KAK0747079.1"/>
    </source>
</evidence>
<feature type="region of interest" description="Disordered" evidence="1">
    <location>
        <begin position="131"/>
        <end position="263"/>
    </location>
</feature>
<feature type="compositionally biased region" description="Basic and acidic residues" evidence="1">
    <location>
        <begin position="139"/>
        <end position="195"/>
    </location>
</feature>
<dbReference type="EMBL" id="JAUKUD010000004">
    <property type="protein sequence ID" value="KAK0747079.1"/>
    <property type="molecule type" value="Genomic_DNA"/>
</dbReference>
<feature type="compositionally biased region" description="Basic residues" evidence="1">
    <location>
        <begin position="196"/>
        <end position="206"/>
    </location>
</feature>
<proteinExistence type="predicted"/>
<feature type="compositionally biased region" description="Acidic residues" evidence="1">
    <location>
        <begin position="248"/>
        <end position="257"/>
    </location>
</feature>
<feature type="region of interest" description="Disordered" evidence="1">
    <location>
        <begin position="48"/>
        <end position="77"/>
    </location>
</feature>
<protein>
    <submittedName>
        <fullName evidence="2">Uncharacterized protein</fullName>
    </submittedName>
</protein>
<dbReference type="Proteomes" id="UP001172155">
    <property type="component" value="Unassembled WGS sequence"/>
</dbReference>
<gene>
    <name evidence="2" type="ORF">B0T18DRAFT_466689</name>
</gene>
<reference evidence="2" key="1">
    <citation type="submission" date="2023-06" db="EMBL/GenBank/DDBJ databases">
        <title>Genome-scale phylogeny and comparative genomics of the fungal order Sordariales.</title>
        <authorList>
            <consortium name="Lawrence Berkeley National Laboratory"/>
            <person name="Hensen N."/>
            <person name="Bonometti L."/>
            <person name="Westerberg I."/>
            <person name="Brannstrom I.O."/>
            <person name="Guillou S."/>
            <person name="Cros-Aarteil S."/>
            <person name="Calhoun S."/>
            <person name="Haridas S."/>
            <person name="Kuo A."/>
            <person name="Mondo S."/>
            <person name="Pangilinan J."/>
            <person name="Riley R."/>
            <person name="LaButti K."/>
            <person name="Andreopoulos B."/>
            <person name="Lipzen A."/>
            <person name="Chen C."/>
            <person name="Yanf M."/>
            <person name="Daum C."/>
            <person name="Ng V."/>
            <person name="Clum A."/>
            <person name="Steindorff A."/>
            <person name="Ohm R."/>
            <person name="Martin F."/>
            <person name="Silar P."/>
            <person name="Natvig D."/>
            <person name="Lalanne C."/>
            <person name="Gautier V."/>
            <person name="Ament-velasquez S.L."/>
            <person name="Kruys A."/>
            <person name="Hutchinson M.I."/>
            <person name="Powell A.J."/>
            <person name="Barry K."/>
            <person name="Miller A.N."/>
            <person name="Grigoriev I.V."/>
            <person name="Debuchy R."/>
            <person name="Gladieux P."/>
            <person name="Thoren M.H."/>
            <person name="Johannesson H."/>
        </authorList>
    </citation>
    <scope>NUCLEOTIDE SEQUENCE</scope>
    <source>
        <strain evidence="2">SMH3187-1</strain>
    </source>
</reference>